<name>A0A0W0GG68_9CHLR</name>
<keyword evidence="2" id="KW-0547">Nucleotide-binding</keyword>
<dbReference type="AlphaFoldDB" id="A0A0W0GG68"/>
<feature type="domain" description="UspA" evidence="4">
    <location>
        <begin position="142"/>
        <end position="284"/>
    </location>
</feature>
<dbReference type="InterPro" id="IPR006015">
    <property type="entry name" value="Universal_stress_UspA"/>
</dbReference>
<dbReference type="InterPro" id="IPR014729">
    <property type="entry name" value="Rossmann-like_a/b/a_fold"/>
</dbReference>
<gene>
    <name evidence="5" type="ORF">DEALK_03620</name>
</gene>
<dbReference type="Pfam" id="PF00582">
    <property type="entry name" value="Usp"/>
    <property type="match status" value="2"/>
</dbReference>
<dbReference type="SUPFAM" id="SSF52402">
    <property type="entry name" value="Adenine nucleotide alpha hydrolases-like"/>
    <property type="match status" value="2"/>
</dbReference>
<comment type="similarity">
    <text evidence="1">Belongs to the universal stress protein A family.</text>
</comment>
<reference evidence="5 6" key="1">
    <citation type="submission" date="2015-06" db="EMBL/GenBank/DDBJ databases">
        <title>Genome sequence of the organohalide-respiring Dehalogenimonas alkenigignens type strain (IP3-3T).</title>
        <authorList>
            <person name="Key T.A."/>
            <person name="Richmond D.P."/>
            <person name="Bowman K.S."/>
            <person name="Cho Y.-J."/>
            <person name="Chun J."/>
            <person name="da Costa M.S."/>
            <person name="Rainey F.A."/>
            <person name="Moe W.M."/>
        </authorList>
    </citation>
    <scope>NUCLEOTIDE SEQUENCE [LARGE SCALE GENOMIC DNA]</scope>
    <source>
        <strain evidence="5 6">IP3-3</strain>
    </source>
</reference>
<evidence type="ECO:0000313" key="5">
    <source>
        <dbReference type="EMBL" id="KTB47517.1"/>
    </source>
</evidence>
<feature type="domain" description="UspA" evidence="4">
    <location>
        <begin position="4"/>
        <end position="131"/>
    </location>
</feature>
<dbReference type="InterPro" id="IPR006016">
    <property type="entry name" value="UspA"/>
</dbReference>
<organism evidence="5 6">
    <name type="scientific">Dehalogenimonas alkenigignens</name>
    <dbReference type="NCBI Taxonomy" id="1217799"/>
    <lineage>
        <taxon>Bacteria</taxon>
        <taxon>Bacillati</taxon>
        <taxon>Chloroflexota</taxon>
        <taxon>Dehalococcoidia</taxon>
        <taxon>Dehalococcoidales</taxon>
        <taxon>Dehalococcoidaceae</taxon>
        <taxon>Dehalogenimonas</taxon>
    </lineage>
</organism>
<comment type="caution">
    <text evidence="5">The sequence shown here is derived from an EMBL/GenBank/DDBJ whole genome shotgun (WGS) entry which is preliminary data.</text>
</comment>
<dbReference type="PRINTS" id="PR01438">
    <property type="entry name" value="UNVRSLSTRESS"/>
</dbReference>
<evidence type="ECO:0000256" key="2">
    <source>
        <dbReference type="ARBA" id="ARBA00022741"/>
    </source>
</evidence>
<dbReference type="PANTHER" id="PTHR46268">
    <property type="entry name" value="STRESS RESPONSE PROTEIN NHAX"/>
    <property type="match status" value="1"/>
</dbReference>
<keyword evidence="3" id="KW-0067">ATP-binding</keyword>
<proteinExistence type="inferred from homology"/>
<evidence type="ECO:0000259" key="4">
    <source>
        <dbReference type="Pfam" id="PF00582"/>
    </source>
</evidence>
<dbReference type="EMBL" id="LFDV01000002">
    <property type="protein sequence ID" value="KTB47517.1"/>
    <property type="molecule type" value="Genomic_DNA"/>
</dbReference>
<dbReference type="RefSeq" id="WP_058438148.1">
    <property type="nucleotide sequence ID" value="NZ_KQ758903.1"/>
</dbReference>
<protein>
    <submittedName>
        <fullName evidence="5">Universal stress protein UspA or related nucleotide-binding protein</fullName>
    </submittedName>
</protein>
<dbReference type="CDD" id="cd00293">
    <property type="entry name" value="USP-like"/>
    <property type="match status" value="2"/>
</dbReference>
<sequence>MPQIKQVVIPLDGSAEAEITLPYGLALAQHFQAALELVSVDESGGADTTNLFRSYHQHLDERLKSKYPGAPAWQTYLRSGKAPDEINKFIAEKNADLVILSAHGSSGRGAVLLGKTAAKILSGIIKPAILVQTPPPEGSPLFSKILVPLDGSGIGQAALDLVAELAPAFGAEVVLIQVVEPVRYMPSVDGLGAYTLPIDDAEIEKEASIFLARRAEVLQQKGIKVSTVVKTGSAADLILKYASENKVDLIAMSTHGLSGITRWVFGSVTEKIMQYGTLPVLVVHPPGG</sequence>
<keyword evidence="6" id="KW-1185">Reference proteome</keyword>
<evidence type="ECO:0000313" key="6">
    <source>
        <dbReference type="Proteomes" id="UP000053947"/>
    </source>
</evidence>
<evidence type="ECO:0000256" key="3">
    <source>
        <dbReference type="ARBA" id="ARBA00022840"/>
    </source>
</evidence>
<dbReference type="OrthoDB" id="9808582at2"/>
<accession>A0A0W0GG68</accession>
<dbReference type="Gene3D" id="3.40.50.620">
    <property type="entry name" value="HUPs"/>
    <property type="match status" value="2"/>
</dbReference>
<dbReference type="PANTHER" id="PTHR46268:SF27">
    <property type="entry name" value="UNIVERSAL STRESS PROTEIN RV2623"/>
    <property type="match status" value="1"/>
</dbReference>
<dbReference type="Proteomes" id="UP000053947">
    <property type="component" value="Unassembled WGS sequence"/>
</dbReference>
<dbReference type="GO" id="GO:0005524">
    <property type="term" value="F:ATP binding"/>
    <property type="evidence" value="ECO:0007669"/>
    <property type="project" value="UniProtKB-KW"/>
</dbReference>
<evidence type="ECO:0000256" key="1">
    <source>
        <dbReference type="ARBA" id="ARBA00008791"/>
    </source>
</evidence>